<dbReference type="AlphaFoldDB" id="A0A1Y1VBU5"/>
<feature type="domain" description="VIT" evidence="4">
    <location>
        <begin position="16"/>
        <end position="144"/>
    </location>
</feature>
<evidence type="ECO:0008006" key="7">
    <source>
        <dbReference type="Google" id="ProtNLM"/>
    </source>
</evidence>
<dbReference type="InterPro" id="IPR002035">
    <property type="entry name" value="VWF_A"/>
</dbReference>
<dbReference type="SUPFAM" id="SSF53300">
    <property type="entry name" value="vWA-like"/>
    <property type="match status" value="1"/>
</dbReference>
<feature type="signal peptide" evidence="2">
    <location>
        <begin position="1"/>
        <end position="18"/>
    </location>
</feature>
<evidence type="ECO:0000313" key="6">
    <source>
        <dbReference type="Proteomes" id="UP000193719"/>
    </source>
</evidence>
<reference evidence="5 6" key="1">
    <citation type="submission" date="2016-08" db="EMBL/GenBank/DDBJ databases">
        <title>Genomes of anaerobic fungi encode conserved fungal cellulosomes for biomass hydrolysis.</title>
        <authorList>
            <consortium name="DOE Joint Genome Institute"/>
            <person name="Haitjema C.H."/>
            <person name="Gilmore S.P."/>
            <person name="Henske J.K."/>
            <person name="Solomon K.V."/>
            <person name="De Groot R."/>
            <person name="Kuo A."/>
            <person name="Mondo S.J."/>
            <person name="Salamov A.A."/>
            <person name="Labutti K."/>
            <person name="Zhao Z."/>
            <person name="Chiniquy J."/>
            <person name="Barry K."/>
            <person name="Brewer H.M."/>
            <person name="Purvine S.O."/>
            <person name="Wright A.T."/>
            <person name="Boxma B."/>
            <person name="Van Alen T."/>
            <person name="Hackstein J.H."/>
            <person name="Baker S.E."/>
            <person name="Grigoriev I.V."/>
            <person name="O'Malley M.A."/>
        </authorList>
    </citation>
    <scope>NUCLEOTIDE SEQUENCE [LARGE SCALE GENOMIC DNA]</scope>
    <source>
        <strain evidence="6">finn</strain>
    </source>
</reference>
<dbReference type="InterPro" id="IPR013694">
    <property type="entry name" value="VIT"/>
</dbReference>
<sequence length="1152" mass="133016">MKKILLFFFTVIIKTVIASLYKDSDLLQEIPLNKVVVYSKSKDTVAEVYIQQTYINNDEDIIEAIYNFPLDSEAAVESFEADIDGQSYHAKIYENDEAYQMYKKEMKDGNSAFLLTEEFKDVFQVSIGSLRPKQTVHVKMTYVTKLNSINNKITFIIPNIIAPRYKSTNSTVSSKERNINYAENVNYTLDINVDVEMSGRINSIESPSYEISTKISENKNNEATVTLSSDKGYLDKDFVLDVEVENLKKNKVLIEYNEELKSYATLLTLSPNFVLNENENSKVEIIFLIDQSGSMNGWKLEYLKDALNLFLKSMPTDSYFNIVKFGSLYESLFEKSVKYSEKSLNEAVEYVKNMDASMGGTEMKDALEYIYSTEIQEGYNRSIFLLTDGEIWDVEAVIDLVRENTQKQKAVIYSFGIGDSVSHYLVSGIARNGNGMSLFVTEGERLEKKVLLQLKNVLVPFIQDYTITWKEKNTSKIVKSDDLEQIPYKSPIMRIGYEYSIYTISEKPLVPSPIEINYKLNDGTIKTETITFNDVEELKNGKLIHSLAATNLIRELQEGTSKYHFSEEYKKRLDNDENALAIFNKIKRKIVEVSTKYQIMSKFTSFLCIKHNDEKNKSESEDKTIIIPSRNVFVTRDQSINHIGGGNKKRSFSSAALNEVIINPEDIDTAKEEEEKEEIYFRANENVFDISDINIIKMSNANSIAKENSQRLLFNNLIQYQNFDGSFKLSDLLNNIISPTYGEEFSNEWKKELEGIKTNYMEIYPAIVDQFDKLIGTSIACVIFTDFLGDLQNEWELAKGKSEKWISLQQQRNPIQDVRQKILISINQKKEHLLKSLKLLINEDGSLYFSNIKEVIEKYYGKVLTEEWSKELKEIENQVLPSELEEFNKFIGTTLILNILKNEKFEITLQKESEDLISILKQWVETSEKSNPILGKFSQVLKDSLQTNKKGKSVISTLIPSSTTEDKTSIACYQDIIKNKLISEQEPNGSFTIYSILENINNSEENYGKCEKEYRYFAQWIKEWFMEVNNVVSEKADKDNASDEEKKFINELWGTLVAIHIQEEITRELIQANKKDISDADAFKKELFYQDQFDKANQWVKDCFNDPKNISFLSKWWTTPDQEKTTNENKEKDEEEENKKDNKTSSTSHDEL</sequence>
<feature type="chain" id="PRO_5012169130" description="VWA-like protein" evidence="2">
    <location>
        <begin position="19"/>
        <end position="1152"/>
    </location>
</feature>
<evidence type="ECO:0000259" key="4">
    <source>
        <dbReference type="PROSITE" id="PS51468"/>
    </source>
</evidence>
<accession>A0A1Y1VBU5</accession>
<dbReference type="EMBL" id="MCFH01000020">
    <property type="protein sequence ID" value="ORX50736.1"/>
    <property type="molecule type" value="Genomic_DNA"/>
</dbReference>
<evidence type="ECO:0000259" key="3">
    <source>
        <dbReference type="PROSITE" id="PS50234"/>
    </source>
</evidence>
<gene>
    <name evidence="5" type="ORF">BCR36DRAFT_404347</name>
</gene>
<feature type="domain" description="VWFA" evidence="3">
    <location>
        <begin position="284"/>
        <end position="454"/>
    </location>
</feature>
<protein>
    <recommendedName>
        <fullName evidence="7">VWA-like protein</fullName>
    </recommendedName>
</protein>
<dbReference type="SMART" id="SM00609">
    <property type="entry name" value="VIT"/>
    <property type="match status" value="1"/>
</dbReference>
<evidence type="ECO:0000256" key="1">
    <source>
        <dbReference type="SAM" id="MobiDB-lite"/>
    </source>
</evidence>
<dbReference type="PROSITE" id="PS50234">
    <property type="entry name" value="VWFA"/>
    <property type="match status" value="1"/>
</dbReference>
<proteinExistence type="predicted"/>
<dbReference type="Gene3D" id="3.40.50.410">
    <property type="entry name" value="von Willebrand factor, type A domain"/>
    <property type="match status" value="1"/>
</dbReference>
<feature type="region of interest" description="Disordered" evidence="1">
    <location>
        <begin position="1121"/>
        <end position="1152"/>
    </location>
</feature>
<dbReference type="SMART" id="SM00327">
    <property type="entry name" value="VWA"/>
    <property type="match status" value="1"/>
</dbReference>
<comment type="caution">
    <text evidence="5">The sequence shown here is derived from an EMBL/GenBank/DDBJ whole genome shotgun (WGS) entry which is preliminary data.</text>
</comment>
<evidence type="ECO:0000313" key="5">
    <source>
        <dbReference type="EMBL" id="ORX50736.1"/>
    </source>
</evidence>
<dbReference type="InterPro" id="IPR036465">
    <property type="entry name" value="vWFA_dom_sf"/>
</dbReference>
<dbReference type="OrthoDB" id="1729737at2759"/>
<evidence type="ECO:0000256" key="2">
    <source>
        <dbReference type="SAM" id="SignalP"/>
    </source>
</evidence>
<dbReference type="STRING" id="1754191.A0A1Y1VBU5"/>
<dbReference type="Proteomes" id="UP000193719">
    <property type="component" value="Unassembled WGS sequence"/>
</dbReference>
<dbReference type="PANTHER" id="PTHR45737:SF6">
    <property type="entry name" value="VON WILLEBRAND FACTOR A DOMAIN-CONTAINING PROTEIN 5A"/>
    <property type="match status" value="1"/>
</dbReference>
<dbReference type="Pfam" id="PF08487">
    <property type="entry name" value="VIT"/>
    <property type="match status" value="1"/>
</dbReference>
<keyword evidence="6" id="KW-1185">Reference proteome</keyword>
<name>A0A1Y1VBU5_9FUNG</name>
<reference evidence="5 6" key="2">
    <citation type="submission" date="2016-08" db="EMBL/GenBank/DDBJ databases">
        <title>Pervasive Adenine N6-methylation of Active Genes in Fungi.</title>
        <authorList>
            <consortium name="DOE Joint Genome Institute"/>
            <person name="Mondo S.J."/>
            <person name="Dannebaum R.O."/>
            <person name="Kuo R.C."/>
            <person name="Labutti K."/>
            <person name="Haridas S."/>
            <person name="Kuo A."/>
            <person name="Salamov A."/>
            <person name="Ahrendt S.R."/>
            <person name="Lipzen A."/>
            <person name="Sullivan W."/>
            <person name="Andreopoulos W.B."/>
            <person name="Clum A."/>
            <person name="Lindquist E."/>
            <person name="Daum C."/>
            <person name="Ramamoorthy G.K."/>
            <person name="Gryganskyi A."/>
            <person name="Culley D."/>
            <person name="Magnuson J.K."/>
            <person name="James T.Y."/>
            <person name="O'Malley M.A."/>
            <person name="Stajich J.E."/>
            <person name="Spatafora J.W."/>
            <person name="Visel A."/>
            <person name="Grigoriev I.V."/>
        </authorList>
    </citation>
    <scope>NUCLEOTIDE SEQUENCE [LARGE SCALE GENOMIC DNA]</scope>
    <source>
        <strain evidence="6">finn</strain>
    </source>
</reference>
<keyword evidence="2" id="KW-0732">Signal</keyword>
<dbReference type="Pfam" id="PF13768">
    <property type="entry name" value="VWA_3"/>
    <property type="match status" value="1"/>
</dbReference>
<organism evidence="5 6">
    <name type="scientific">Piromyces finnis</name>
    <dbReference type="NCBI Taxonomy" id="1754191"/>
    <lineage>
        <taxon>Eukaryota</taxon>
        <taxon>Fungi</taxon>
        <taxon>Fungi incertae sedis</taxon>
        <taxon>Chytridiomycota</taxon>
        <taxon>Chytridiomycota incertae sedis</taxon>
        <taxon>Neocallimastigomycetes</taxon>
        <taxon>Neocallimastigales</taxon>
        <taxon>Neocallimastigaceae</taxon>
        <taxon>Piromyces</taxon>
    </lineage>
</organism>
<dbReference type="PANTHER" id="PTHR45737">
    <property type="entry name" value="VON WILLEBRAND FACTOR A DOMAIN-CONTAINING PROTEIN 5A"/>
    <property type="match status" value="1"/>
</dbReference>
<dbReference type="PROSITE" id="PS51468">
    <property type="entry name" value="VIT"/>
    <property type="match status" value="1"/>
</dbReference>